<dbReference type="PANTHER" id="PTHR37813:SF1">
    <property type="entry name" value="FELS-2 PROPHAGE PROTEIN"/>
    <property type="match status" value="1"/>
</dbReference>
<evidence type="ECO:0000259" key="4">
    <source>
        <dbReference type="Pfam" id="PF10145"/>
    </source>
</evidence>
<dbReference type="RefSeq" id="WP_073153658.1">
    <property type="nucleotide sequence ID" value="NZ_FQVL01000002.1"/>
</dbReference>
<keyword evidence="2" id="KW-0175">Coiled coil</keyword>
<feature type="transmembrane region" description="Helical" evidence="3">
    <location>
        <begin position="92"/>
        <end position="115"/>
    </location>
</feature>
<name>A0A1M4VAW5_9BACL</name>
<keyword evidence="3" id="KW-0472">Membrane</keyword>
<dbReference type="InterPro" id="IPR010090">
    <property type="entry name" value="Phage_tape_meas"/>
</dbReference>
<feature type="transmembrane region" description="Helical" evidence="3">
    <location>
        <begin position="636"/>
        <end position="657"/>
    </location>
</feature>
<evidence type="ECO:0000313" key="6">
    <source>
        <dbReference type="Proteomes" id="UP000184476"/>
    </source>
</evidence>
<gene>
    <name evidence="5" type="ORF">SAMN05444392_102270</name>
</gene>
<dbReference type="InterPro" id="IPR016024">
    <property type="entry name" value="ARM-type_fold"/>
</dbReference>
<reference evidence="5 6" key="1">
    <citation type="submission" date="2016-11" db="EMBL/GenBank/DDBJ databases">
        <authorList>
            <person name="Jaros S."/>
            <person name="Januszkiewicz K."/>
            <person name="Wedrychowicz H."/>
        </authorList>
    </citation>
    <scope>NUCLEOTIDE SEQUENCE [LARGE SCALE GENOMIC DNA]</scope>
    <source>
        <strain evidence="5 6">DSM 44666</strain>
    </source>
</reference>
<dbReference type="Proteomes" id="UP000184476">
    <property type="component" value="Unassembled WGS sequence"/>
</dbReference>
<keyword evidence="1" id="KW-1188">Viral release from host cell</keyword>
<feature type="transmembrane region" description="Helical" evidence="3">
    <location>
        <begin position="467"/>
        <end position="498"/>
    </location>
</feature>
<evidence type="ECO:0000256" key="3">
    <source>
        <dbReference type="SAM" id="Phobius"/>
    </source>
</evidence>
<evidence type="ECO:0000313" key="5">
    <source>
        <dbReference type="EMBL" id="SHE66114.1"/>
    </source>
</evidence>
<organism evidence="5 6">
    <name type="scientific">Seinonella peptonophila</name>
    <dbReference type="NCBI Taxonomy" id="112248"/>
    <lineage>
        <taxon>Bacteria</taxon>
        <taxon>Bacillati</taxon>
        <taxon>Bacillota</taxon>
        <taxon>Bacilli</taxon>
        <taxon>Bacillales</taxon>
        <taxon>Thermoactinomycetaceae</taxon>
        <taxon>Seinonella</taxon>
    </lineage>
</organism>
<dbReference type="OrthoDB" id="28713at2"/>
<dbReference type="Pfam" id="PF10145">
    <property type="entry name" value="PhageMin_Tail"/>
    <property type="match status" value="1"/>
</dbReference>
<sequence>MSTASVTATFTANATQLMATLASVKAALKATGDSMSKVGADVDSSMKKMGASATVAAGEIESAGAKSSAGMKKSFGELDNTMKKSGINMQEIGLGMGAAMTVAGAAIAVGLGVAVSKAADFEAQIDRVGAISGASSTDMQKLRQSALDLGASTSKSATEVAQGMELMAASGYKTNDIIAAMPGVIAAAEASGEDFARVTEVVTSALNGFGLEAKEATRVADIMAMSANQSRASVDDLGFAFKYAAPVAKQLGVSIEELAAATGIMVDAGLEGSQAGTTLRMAFLRLADPPKEAKAAIEQLGVTLFDAQGKMLPMGTIIGQLSEKFKGMSQQQKVAAASTIFGTEAATGMLAVIDKGPAKFNSFTNALKNSGGAAQETAKKMKDNLKGAMEQMSGSWETLAISIGTTLTPAVRAAADAIKVIADAFNSLPAPVQSFIGIALAVVSALLLIGGVVMMAYFGLQMLATSVGIAASSLVGIIAGVAGAIVGIIALGAVFVYAYNKIAWFRQMVDSAWSAIKAGFAAVVAFLQPAVQAVVNFVVQQWQRIQQWWSQSGPMIVQAAQNVFNFLKIIITGAMNVIMAIFSFVWPAILAIITFVWSSIKGVISGALGVIMAVINIFAALFTGNWSALWEAVKSLLSNALTLIWNLFNLMLVGRVFSIIKAFGTKALSFFKSTWSSISSGVSNFLSRIGSFFTSKFNAIKSYITSVLNSIKSYFSNIFNSISSTVSSILSRIYSAISSRFNAAKSVVMSAINSMRYTIQSGFNAAASTVSNVASRIRSLLSGLASQAMSWGRNLINMFAQGIQSAGAKVIAAAKNIADKVKSFLGFSSPTEKGPASDSDTWAPNFVDMFAQGLNANSSKLKSSVLGLASEMSLLSNGVTVSGYQTVAMTSIPSTNTGQTSASTGDILITGNTFNVRNDNDIKEIAREIRRQENQELRAKGRII</sequence>
<keyword evidence="3" id="KW-0812">Transmembrane</keyword>
<proteinExistence type="predicted"/>
<dbReference type="EMBL" id="FQVL01000002">
    <property type="protein sequence ID" value="SHE66114.1"/>
    <property type="molecule type" value="Genomic_DNA"/>
</dbReference>
<dbReference type="NCBIfam" id="TIGR01760">
    <property type="entry name" value="tape_meas_TP901"/>
    <property type="match status" value="1"/>
</dbReference>
<dbReference type="STRING" id="112248.SAMN05444392_102270"/>
<evidence type="ECO:0000256" key="1">
    <source>
        <dbReference type="ARBA" id="ARBA00022612"/>
    </source>
</evidence>
<accession>A0A1M4VAW5</accession>
<feature type="transmembrane region" description="Helical" evidence="3">
    <location>
        <begin position="603"/>
        <end position="624"/>
    </location>
</feature>
<keyword evidence="3" id="KW-1133">Transmembrane helix</keyword>
<feature type="transmembrane region" description="Helical" evidence="3">
    <location>
        <begin position="518"/>
        <end position="539"/>
    </location>
</feature>
<feature type="transmembrane region" description="Helical" evidence="3">
    <location>
        <begin position="577"/>
        <end position="597"/>
    </location>
</feature>
<keyword evidence="6" id="KW-1185">Reference proteome</keyword>
<feature type="transmembrane region" description="Helical" evidence="3">
    <location>
        <begin position="435"/>
        <end position="460"/>
    </location>
</feature>
<protein>
    <submittedName>
        <fullName evidence="5">Phage tail tape measure protein, TP901 family, core region</fullName>
    </submittedName>
</protein>
<dbReference type="SUPFAM" id="SSF48371">
    <property type="entry name" value="ARM repeat"/>
    <property type="match status" value="1"/>
</dbReference>
<dbReference type="Gene3D" id="1.20.120.20">
    <property type="entry name" value="Apolipoprotein"/>
    <property type="match status" value="1"/>
</dbReference>
<dbReference type="PANTHER" id="PTHR37813">
    <property type="entry name" value="FELS-2 PROPHAGE PROTEIN"/>
    <property type="match status" value="1"/>
</dbReference>
<feature type="coiled-coil region" evidence="2">
    <location>
        <begin position="915"/>
        <end position="942"/>
    </location>
</feature>
<evidence type="ECO:0000256" key="2">
    <source>
        <dbReference type="SAM" id="Coils"/>
    </source>
</evidence>
<feature type="domain" description="Phage tail tape measure protein" evidence="4">
    <location>
        <begin position="143"/>
        <end position="342"/>
    </location>
</feature>
<dbReference type="AlphaFoldDB" id="A0A1M4VAW5"/>